<keyword evidence="2 4" id="KW-0732">Signal</keyword>
<dbReference type="SMART" id="SM00369">
    <property type="entry name" value="LRR_TYP"/>
    <property type="match status" value="8"/>
</dbReference>
<dbReference type="AlphaFoldDB" id="A0A9D4BVB6"/>
<accession>A0A9D4BVB6</accession>
<keyword evidence="3" id="KW-0677">Repeat</keyword>
<dbReference type="PROSITE" id="PS51450">
    <property type="entry name" value="LRR"/>
    <property type="match status" value="2"/>
</dbReference>
<evidence type="ECO:0000256" key="2">
    <source>
        <dbReference type="ARBA" id="ARBA00022729"/>
    </source>
</evidence>
<name>A0A9D4BVB6_DREPO</name>
<evidence type="ECO:0000256" key="1">
    <source>
        <dbReference type="ARBA" id="ARBA00022614"/>
    </source>
</evidence>
<evidence type="ECO:0000313" key="6">
    <source>
        <dbReference type="Proteomes" id="UP000828390"/>
    </source>
</evidence>
<gene>
    <name evidence="5" type="ORF">DPMN_069963</name>
</gene>
<dbReference type="SUPFAM" id="SSF52058">
    <property type="entry name" value="L domain-like"/>
    <property type="match status" value="1"/>
</dbReference>
<evidence type="ECO:0000256" key="3">
    <source>
        <dbReference type="ARBA" id="ARBA00022737"/>
    </source>
</evidence>
<dbReference type="PANTHER" id="PTHR24373">
    <property type="entry name" value="SLIT RELATED LEUCINE-RICH REPEAT NEURONAL PROTEIN"/>
    <property type="match status" value="1"/>
</dbReference>
<evidence type="ECO:0000256" key="4">
    <source>
        <dbReference type="SAM" id="SignalP"/>
    </source>
</evidence>
<reference evidence="5" key="2">
    <citation type="submission" date="2020-11" db="EMBL/GenBank/DDBJ databases">
        <authorList>
            <person name="McCartney M.A."/>
            <person name="Auch B."/>
            <person name="Kono T."/>
            <person name="Mallez S."/>
            <person name="Becker A."/>
            <person name="Gohl D.M."/>
            <person name="Silverstein K.A.T."/>
            <person name="Koren S."/>
            <person name="Bechman K.B."/>
            <person name="Herman A."/>
            <person name="Abrahante J.E."/>
            <person name="Garbe J."/>
        </authorList>
    </citation>
    <scope>NUCLEOTIDE SEQUENCE</scope>
    <source>
        <strain evidence="5">Duluth1</strain>
        <tissue evidence="5">Whole animal</tissue>
    </source>
</reference>
<protein>
    <submittedName>
        <fullName evidence="5">Uncharacterized protein</fullName>
    </submittedName>
</protein>
<keyword evidence="1" id="KW-0433">Leucine-rich repeat</keyword>
<dbReference type="EMBL" id="JAIWYP010000014">
    <property type="protein sequence ID" value="KAH3710479.1"/>
    <property type="molecule type" value="Genomic_DNA"/>
</dbReference>
<feature type="chain" id="PRO_5038953020" evidence="4">
    <location>
        <begin position="23"/>
        <end position="301"/>
    </location>
</feature>
<proteinExistence type="predicted"/>
<dbReference type="InterPro" id="IPR050328">
    <property type="entry name" value="Dev_Immune_Receptor"/>
</dbReference>
<dbReference type="InterPro" id="IPR003591">
    <property type="entry name" value="Leu-rich_rpt_typical-subtyp"/>
</dbReference>
<sequence length="301" mass="33454">MEISNFCVFVLMLFFKLVGVSSPCPAECLTCDLNKQGEIIVLTCTNVQIQTLPNTVEDLQAKDLNIILPFGRFDMYILNGKSRLQRLEINNYHITSLYGECFKGCPGLLTLDLSNNEIMIIEEVNFAGLGNLNILNLNQNNVTTIGNFTFRNLPALKILSIVGNKLTSILKDDFTGLVKIAKIDLQHNIIKHINTEAFHSLQTLENLNLQHNNLTGIAAGVFSNLTSLRELNLQYNHIIILDPTSMVGTRLTKLDLWQNQISEVPTEFLGSIGHLGLTVNLAKNNITNIRSLAFNSVVLGT</sequence>
<feature type="signal peptide" evidence="4">
    <location>
        <begin position="1"/>
        <end position="22"/>
    </location>
</feature>
<dbReference type="PANTHER" id="PTHR24373:SF275">
    <property type="entry name" value="TIR DOMAIN-CONTAINING PROTEIN"/>
    <property type="match status" value="1"/>
</dbReference>
<reference evidence="5" key="1">
    <citation type="journal article" date="2019" name="bioRxiv">
        <title>The Genome of the Zebra Mussel, Dreissena polymorpha: A Resource for Invasive Species Research.</title>
        <authorList>
            <person name="McCartney M.A."/>
            <person name="Auch B."/>
            <person name="Kono T."/>
            <person name="Mallez S."/>
            <person name="Zhang Y."/>
            <person name="Obille A."/>
            <person name="Becker A."/>
            <person name="Abrahante J.E."/>
            <person name="Garbe J."/>
            <person name="Badalamenti J.P."/>
            <person name="Herman A."/>
            <person name="Mangelson H."/>
            <person name="Liachko I."/>
            <person name="Sullivan S."/>
            <person name="Sone E.D."/>
            <person name="Koren S."/>
            <person name="Silverstein K.A.T."/>
            <person name="Beckman K.B."/>
            <person name="Gohl D.M."/>
        </authorList>
    </citation>
    <scope>NUCLEOTIDE SEQUENCE</scope>
    <source>
        <strain evidence="5">Duluth1</strain>
        <tissue evidence="5">Whole animal</tissue>
    </source>
</reference>
<dbReference type="Proteomes" id="UP000828390">
    <property type="component" value="Unassembled WGS sequence"/>
</dbReference>
<dbReference type="InterPro" id="IPR032675">
    <property type="entry name" value="LRR_dom_sf"/>
</dbReference>
<dbReference type="Gene3D" id="3.80.10.10">
    <property type="entry name" value="Ribonuclease Inhibitor"/>
    <property type="match status" value="2"/>
</dbReference>
<comment type="caution">
    <text evidence="5">The sequence shown here is derived from an EMBL/GenBank/DDBJ whole genome shotgun (WGS) entry which is preliminary data.</text>
</comment>
<organism evidence="5 6">
    <name type="scientific">Dreissena polymorpha</name>
    <name type="common">Zebra mussel</name>
    <name type="synonym">Mytilus polymorpha</name>
    <dbReference type="NCBI Taxonomy" id="45954"/>
    <lineage>
        <taxon>Eukaryota</taxon>
        <taxon>Metazoa</taxon>
        <taxon>Spiralia</taxon>
        <taxon>Lophotrochozoa</taxon>
        <taxon>Mollusca</taxon>
        <taxon>Bivalvia</taxon>
        <taxon>Autobranchia</taxon>
        <taxon>Heteroconchia</taxon>
        <taxon>Euheterodonta</taxon>
        <taxon>Imparidentia</taxon>
        <taxon>Neoheterodontei</taxon>
        <taxon>Myida</taxon>
        <taxon>Dreissenoidea</taxon>
        <taxon>Dreissenidae</taxon>
        <taxon>Dreissena</taxon>
    </lineage>
</organism>
<dbReference type="InterPro" id="IPR001611">
    <property type="entry name" value="Leu-rich_rpt"/>
</dbReference>
<keyword evidence="6" id="KW-1185">Reference proteome</keyword>
<evidence type="ECO:0000313" key="5">
    <source>
        <dbReference type="EMBL" id="KAH3710479.1"/>
    </source>
</evidence>
<dbReference type="Pfam" id="PF13855">
    <property type="entry name" value="LRR_8"/>
    <property type="match status" value="2"/>
</dbReference>